<keyword evidence="6 7" id="KW-0472">Membrane</keyword>
<proteinExistence type="predicted"/>
<evidence type="ECO:0000256" key="7">
    <source>
        <dbReference type="SAM" id="Phobius"/>
    </source>
</evidence>
<keyword evidence="4 7" id="KW-0812">Transmembrane</keyword>
<feature type="domain" description="Mce/MlaD" evidence="8">
    <location>
        <begin position="746"/>
        <end position="823"/>
    </location>
</feature>
<feature type="domain" description="Mce/MlaD" evidence="8">
    <location>
        <begin position="157"/>
        <end position="217"/>
    </location>
</feature>
<dbReference type="Pfam" id="PF02470">
    <property type="entry name" value="MlaD"/>
    <property type="match status" value="5"/>
</dbReference>
<name>A0A418YCN5_9GAMM</name>
<dbReference type="Proteomes" id="UP000283255">
    <property type="component" value="Unassembled WGS sequence"/>
</dbReference>
<feature type="transmembrane region" description="Helical" evidence="7">
    <location>
        <begin position="20"/>
        <end position="37"/>
    </location>
</feature>
<evidence type="ECO:0000313" key="9">
    <source>
        <dbReference type="EMBL" id="RJG42263.1"/>
    </source>
</evidence>
<keyword evidence="2" id="KW-1003">Cell membrane</keyword>
<dbReference type="InterPro" id="IPR051800">
    <property type="entry name" value="PqiA-PqiB_transport"/>
</dbReference>
<dbReference type="PANTHER" id="PTHR30462:SF0">
    <property type="entry name" value="INTERMEMBRANE TRANSPORT PROTEIN YEBT"/>
    <property type="match status" value="1"/>
</dbReference>
<keyword evidence="3" id="KW-0997">Cell inner membrane</keyword>
<comment type="subcellular location">
    <subcellularLocation>
        <location evidence="1">Cell inner membrane</location>
    </subcellularLocation>
</comment>
<accession>A0A418YCN5</accession>
<dbReference type="AlphaFoldDB" id="A0A418YCN5"/>
<evidence type="ECO:0000256" key="6">
    <source>
        <dbReference type="ARBA" id="ARBA00023136"/>
    </source>
</evidence>
<dbReference type="RefSeq" id="WP_119911454.1">
    <property type="nucleotide sequence ID" value="NZ_QZCH01000019.1"/>
</dbReference>
<dbReference type="OrthoDB" id="9806984at2"/>
<dbReference type="EMBL" id="QZCH01000019">
    <property type="protein sequence ID" value="RJG42263.1"/>
    <property type="molecule type" value="Genomic_DNA"/>
</dbReference>
<dbReference type="GO" id="GO:0005886">
    <property type="term" value="C:plasma membrane"/>
    <property type="evidence" value="ECO:0007669"/>
    <property type="project" value="UniProtKB-SubCell"/>
</dbReference>
<feature type="domain" description="Mce/MlaD" evidence="8">
    <location>
        <begin position="44"/>
        <end position="135"/>
    </location>
</feature>
<feature type="domain" description="Mce/MlaD" evidence="8">
    <location>
        <begin position="634"/>
        <end position="723"/>
    </location>
</feature>
<reference evidence="9 10" key="1">
    <citation type="submission" date="2018-09" db="EMBL/GenBank/DDBJ databases">
        <authorList>
            <person name="Wang F."/>
        </authorList>
    </citation>
    <scope>NUCLEOTIDE SEQUENCE [LARGE SCALE GENOMIC DNA]</scope>
    <source>
        <strain evidence="9 10">PLHSC7-2</strain>
    </source>
</reference>
<organism evidence="9 10">
    <name type="scientific">Motilimonas pumila</name>
    <dbReference type="NCBI Taxonomy" id="2303987"/>
    <lineage>
        <taxon>Bacteria</taxon>
        <taxon>Pseudomonadati</taxon>
        <taxon>Pseudomonadota</taxon>
        <taxon>Gammaproteobacteria</taxon>
        <taxon>Alteromonadales</taxon>
        <taxon>Alteromonadales genera incertae sedis</taxon>
        <taxon>Motilimonas</taxon>
    </lineage>
</organism>
<sequence>MTGNTEPPTPAIKQSNRLSAIWFLPLLALVLGAWLVYKHYANAGTDITIHFANANGILVGKTQVRYQGVTVGKVKAIKLDEDIQGVYVHVEIDKQAEHMLKDGSLFWLVKPKASLTGISGLETLFSGSYINMQPGMGADKRRFVAADEQPLIQPEQGLTVKLLSKDMGSVSVGSPVYYKKIQVGEVYDFRLVRDAQEVEIHLNIDPKYADLVKQDTRFWNVSGIRADFSFNGLQVNTESLASIISGAIAFDSPKDGIKAPANFLFKFYDDVNAAGRGAKVQLKLSKLDNIGAGTPIIYKGFQAGKITEVKVNQSQTFTAFAVIEPMFAEQLSDNAKFWVERAELGFAGVKNLGNLLKGNYIGFSPAEGRPMRTFVVLAGEGTDKNAIAVTLQAEDASAIKRGDKVFYRRLPVGEITHITLDEGADKVLIKLSILSQYAELVAGSSRFYKVGGISVKASIKGMELTSEPLSSLLQGGIAFYNPNNRAQGERAKQYRLYPDLALAKLGKQAFAKPLKIKLITTKMSSVTQGSPVYFKKLPVGQVHDYYLNRAGKVVIELYIDGQYRHLINDKTVFWDVSGIKVSGGLSGLEVQTESLLAIAAGGVAFDNLNKPAPKVGQYYPLHADYQAATQVIKTIAVNFEHASGLAKGTKVKHKGLEIGEIAQLRLDLKTQKVRASIQLKEAFAAMFSKDGSQFWQVTAELGLSGAKHLDTVLAGPYIAATPGKGHRKTVFHALEKAPLANSEAGLSLVLTAPRAGSLSIGSPVYYRQVQVGQVSHFDIGYFGDEVEITVLIEPKYQHLVRRNTVFWQASGFNMDVGITGASLKAESIEAILKGGISFATPDKKPLQKPARPGQKFKLAQELNQRWLTWQTQIRP</sequence>
<keyword evidence="10" id="KW-1185">Reference proteome</keyword>
<evidence type="ECO:0000259" key="8">
    <source>
        <dbReference type="Pfam" id="PF02470"/>
    </source>
</evidence>
<evidence type="ECO:0000256" key="3">
    <source>
        <dbReference type="ARBA" id="ARBA00022519"/>
    </source>
</evidence>
<evidence type="ECO:0000256" key="5">
    <source>
        <dbReference type="ARBA" id="ARBA00022989"/>
    </source>
</evidence>
<evidence type="ECO:0000256" key="1">
    <source>
        <dbReference type="ARBA" id="ARBA00004533"/>
    </source>
</evidence>
<feature type="domain" description="Mce/MlaD" evidence="8">
    <location>
        <begin position="387"/>
        <end position="472"/>
    </location>
</feature>
<comment type="caution">
    <text evidence="9">The sequence shown here is derived from an EMBL/GenBank/DDBJ whole genome shotgun (WGS) entry which is preliminary data.</text>
</comment>
<reference evidence="9 10" key="2">
    <citation type="submission" date="2019-01" db="EMBL/GenBank/DDBJ databases">
        <title>Motilimonas pumilus sp. nov., isolated from the gut of sea cucumber (Apostichopus japonicus).</title>
        <authorList>
            <person name="Wang F.-Q."/>
            <person name="Ren L.-H."/>
            <person name="Lin Y.-W."/>
            <person name="Sun G.-H."/>
            <person name="Du Z.-J."/>
            <person name="Zhao J.-X."/>
            <person name="Liu X.-J."/>
            <person name="Liu L.-J."/>
        </authorList>
    </citation>
    <scope>NUCLEOTIDE SEQUENCE [LARGE SCALE GENOMIC DNA]</scope>
    <source>
        <strain evidence="9 10">PLHSC7-2</strain>
    </source>
</reference>
<evidence type="ECO:0000313" key="10">
    <source>
        <dbReference type="Proteomes" id="UP000283255"/>
    </source>
</evidence>
<keyword evidence="5 7" id="KW-1133">Transmembrane helix</keyword>
<evidence type="ECO:0000256" key="2">
    <source>
        <dbReference type="ARBA" id="ARBA00022475"/>
    </source>
</evidence>
<dbReference type="PANTHER" id="PTHR30462">
    <property type="entry name" value="INTERMEMBRANE TRANSPORT PROTEIN PQIB-RELATED"/>
    <property type="match status" value="1"/>
</dbReference>
<evidence type="ECO:0000256" key="4">
    <source>
        <dbReference type="ARBA" id="ARBA00022692"/>
    </source>
</evidence>
<dbReference type="InterPro" id="IPR003399">
    <property type="entry name" value="Mce/MlaD"/>
</dbReference>
<protein>
    <submittedName>
        <fullName evidence="9">MCE family protein</fullName>
    </submittedName>
</protein>
<gene>
    <name evidence="9" type="ORF">D1Z90_14270</name>
</gene>